<name>A0A1V1NSW5_9BACT</name>
<dbReference type="GO" id="GO:0008168">
    <property type="term" value="F:methyltransferase activity"/>
    <property type="evidence" value="ECO:0007669"/>
    <property type="project" value="InterPro"/>
</dbReference>
<dbReference type="AlphaFoldDB" id="A0A1V1NSW5"/>
<dbReference type="InterPro" id="IPR002052">
    <property type="entry name" value="DNA_methylase_N6_adenine_CS"/>
</dbReference>
<reference evidence="2" key="1">
    <citation type="submission" date="2012-11" db="EMBL/GenBank/DDBJ databases">
        <authorList>
            <person name="Lucero-Rivera Y.E."/>
            <person name="Tovar-Ramirez D."/>
        </authorList>
    </citation>
    <scope>NUCLEOTIDE SEQUENCE [LARGE SCALE GENOMIC DNA]</scope>
    <source>
        <strain evidence="2">Araruama</strain>
    </source>
</reference>
<evidence type="ECO:0000313" key="2">
    <source>
        <dbReference type="Proteomes" id="UP000189670"/>
    </source>
</evidence>
<dbReference type="Proteomes" id="UP000189670">
    <property type="component" value="Unassembled WGS sequence"/>
</dbReference>
<dbReference type="GO" id="GO:0003676">
    <property type="term" value="F:nucleic acid binding"/>
    <property type="evidence" value="ECO:0007669"/>
    <property type="project" value="InterPro"/>
</dbReference>
<dbReference type="GO" id="GO:0032259">
    <property type="term" value="P:methylation"/>
    <property type="evidence" value="ECO:0007669"/>
    <property type="project" value="InterPro"/>
</dbReference>
<accession>A0A1V1NSW5</accession>
<organism evidence="1 2">
    <name type="scientific">Candidatus Magnetoglobus multicellularis str. Araruama</name>
    <dbReference type="NCBI Taxonomy" id="890399"/>
    <lineage>
        <taxon>Bacteria</taxon>
        <taxon>Pseudomonadati</taxon>
        <taxon>Thermodesulfobacteriota</taxon>
        <taxon>Desulfobacteria</taxon>
        <taxon>Desulfobacterales</taxon>
        <taxon>Desulfobacteraceae</taxon>
        <taxon>Candidatus Magnetoglobus</taxon>
    </lineage>
</organism>
<gene>
    <name evidence="1" type="ORF">OMM_05964</name>
</gene>
<evidence type="ECO:0000313" key="1">
    <source>
        <dbReference type="EMBL" id="ETR65648.1"/>
    </source>
</evidence>
<dbReference type="EMBL" id="ATBP01002620">
    <property type="protein sequence ID" value="ETR65648.1"/>
    <property type="molecule type" value="Genomic_DNA"/>
</dbReference>
<evidence type="ECO:0008006" key="3">
    <source>
        <dbReference type="Google" id="ProtNLM"/>
    </source>
</evidence>
<comment type="caution">
    <text evidence="1">The sequence shown here is derived from an EMBL/GenBank/DDBJ whole genome shotgun (WGS) entry which is preliminary data.</text>
</comment>
<dbReference type="PROSITE" id="PS00092">
    <property type="entry name" value="N6_MTASE"/>
    <property type="match status" value="1"/>
</dbReference>
<proteinExistence type="predicted"/>
<sequence length="168" mass="19010">MGGYFYTKTGVITLYFTKKLKELPIDEKDGLNLAIRVCLALAIDRQADICSSVCRWLSLEAIANTFSRQAISFVTDFAEGNPFSGATGSWEGAVEWIVRFITQESHLNYEGVIERVSVNEHPLPNDSVEAVITDPPYYDAISYADLSDFFYVWLRRSIGSFFSDLFYI</sequence>
<protein>
    <recommendedName>
        <fullName evidence="3">DUF1156 domain-containing protein</fullName>
    </recommendedName>
</protein>